<evidence type="ECO:0000256" key="3">
    <source>
        <dbReference type="ARBA" id="ARBA00022450"/>
    </source>
</evidence>
<dbReference type="PROSITE" id="PS50075">
    <property type="entry name" value="CARRIER"/>
    <property type="match status" value="3"/>
</dbReference>
<dbReference type="Pfam" id="PF00501">
    <property type="entry name" value="AMP-binding"/>
    <property type="match status" value="3"/>
</dbReference>
<comment type="cofactor">
    <cofactor evidence="1">
        <name>pantetheine 4'-phosphate</name>
        <dbReference type="ChEBI" id="CHEBI:47942"/>
    </cofactor>
</comment>
<dbReference type="Gene3D" id="3.30.300.30">
    <property type="match status" value="3"/>
</dbReference>
<dbReference type="InterPro" id="IPR010071">
    <property type="entry name" value="AA_adenyl_dom"/>
</dbReference>
<dbReference type="InterPro" id="IPR000873">
    <property type="entry name" value="AMP-dep_synth/lig_dom"/>
</dbReference>
<dbReference type="InterPro" id="IPR025110">
    <property type="entry name" value="AMP-bd_C"/>
</dbReference>
<dbReference type="SUPFAM" id="SSF47336">
    <property type="entry name" value="ACP-like"/>
    <property type="match status" value="3"/>
</dbReference>
<keyword evidence="7" id="KW-1185">Reference proteome</keyword>
<dbReference type="Proteomes" id="UP000032352">
    <property type="component" value="Chromosome"/>
</dbReference>
<dbReference type="GO" id="GO:0005737">
    <property type="term" value="C:cytoplasm"/>
    <property type="evidence" value="ECO:0007669"/>
    <property type="project" value="TreeGrafter"/>
</dbReference>
<dbReference type="FunFam" id="3.30.300.30:FF:000010">
    <property type="entry name" value="Enterobactin synthetase component F"/>
    <property type="match status" value="3"/>
</dbReference>
<dbReference type="GO" id="GO:0003824">
    <property type="term" value="F:catalytic activity"/>
    <property type="evidence" value="ECO:0007669"/>
    <property type="project" value="InterPro"/>
</dbReference>
<dbReference type="Gene3D" id="1.10.1200.10">
    <property type="entry name" value="ACP-like"/>
    <property type="match status" value="1"/>
</dbReference>
<dbReference type="RefSeq" id="WP_053046641.1">
    <property type="nucleotide sequence ID" value="NZ_CP059733.1"/>
</dbReference>
<dbReference type="FunFam" id="1.10.1200.10:FF:000005">
    <property type="entry name" value="Nonribosomal peptide synthetase 1"/>
    <property type="match status" value="3"/>
</dbReference>
<feature type="domain" description="Carrier" evidence="5">
    <location>
        <begin position="985"/>
        <end position="1059"/>
    </location>
</feature>
<reference evidence="6 7" key="1">
    <citation type="journal article" date="2015" name="Genome Announc.">
        <title>Draft Genome Sequences of Marine Isolates of Thalassomonas viridans and Thalassomonas actiniarum.</title>
        <authorList>
            <person name="Olonade I."/>
            <person name="van Zyl L.J."/>
            <person name="Trindade M."/>
        </authorList>
    </citation>
    <scope>NUCLEOTIDE SEQUENCE [LARGE SCALE GENOMIC DNA]</scope>
    <source>
        <strain evidence="6 7">XOM25</strain>
    </source>
</reference>
<dbReference type="InterPro" id="IPR036736">
    <property type="entry name" value="ACP-like_sf"/>
</dbReference>
<evidence type="ECO:0000256" key="4">
    <source>
        <dbReference type="ARBA" id="ARBA00022553"/>
    </source>
</evidence>
<sequence>MTNQLQQLSKNIESIYPLAPVQQGMLFHTLIHPGTGMYLQQYQHTMVMDKLDVAAFEKAWQSVVDRHPLLRTAFVHETQERPLQVVMKFAKLPFEYLDFSQLEAAEQKAEIARILADERQAGLPFNRAPMMLIRLIKLSENRYHFIRSYHHILMDAWCFGIVMSDYLSFYRHYTKGTPLKLTEPARYEDYIAYLEQQDPQAQQDFWQQTLAGFSAPTSLGISQKGKFKDPQADLSRDVITRLTREQSDSLVQIAGDFKVTLNTVLQAAWAQTLAYYSNKQDVVFGVTVAGRSLALPGIESIVGLFINTLPLRCRPEPGQNLAQWLSALQQDNLAMRENEQVPLSQIQQWSEVKQQDLFDSIFVYENANMYKSLTEEALEFEVESAENRSNLNYPLTVTVLPAEEIQLELTYASADFDAADVEKMLAYFKSILLNLIALEQPQQANLTDIIPELAAPLCLAGKEIPAEKNACQYFAELAKQQPDADAVVSENRRLSYGELDARSNALAHYLKAEHKVGANTLVGLFVDRSIDMVVAMLAILKAGGAYVPLDPAFPVARLDYMIKDAGLGILLTQEHLHGHEVFKDHSGIALDAAEFEQVLNPYRNLPPLALNIGPDDLAYVIYTSGTTGNPKGVMVEHAQLSHFLLNIQERYQISAKDRVMQFSTINFDISVEECFGALCFGAALVLRDQACISDPGHFYDFCEQHGISVISLPTAFWHQLSVYQLEQLPASLRLIIVGGEALQSERVKSWFNRYQQVELINTYGPTEATVTACGYAINAENADSRDLPIGQANANTRLYVLNEQLQPVAPGTCGELYIGGAGVARGYLNQQELTRERFIQSPFTALPADRLYRSGDLVRCNADNQLEFIGRIDDQLKIRGFRVELGEIEQALSQCADINDAVVVAKAGENGDKQLVAYVVRTDNTVQEHDFITSLRQTLGRELPDYMAPSAFMLLDKLPLTPNGKVDRKALPKPELSSAQDQYLAPATATEKLLCQIWQQVLGIPRVGVRDNFFELGGHSLLVMQVMSRLQKAGLTMQAGQLFSTPSLADLAYELDNQAQAQTPVFTAPENLIPAGCEHITPEMLPLVSLSQQDINQIAASTAGGAANIQDIYPLGPLQEGILFTHMLSKSSDPYVTPTLFRMAGKKVATDFISALQFIIGRHDVLRTCVVWQDITTPVQVVLRELDLPVSWLEVNTGQDTGEFMQQLSQPEKQWLDLSKGHMIKVQVAEDDNSGDCFVLLQLHHIITDHVGLEVIQEELMAYLAGQSENLSPSLPYREFIAHSQYQAKHNNSESFFTNLLADVDEPTLPFNLKDVQGDGSRIVEASAAVPDEVAGQIRRLSALLKLSPASLFHSAWAMVVAACSGKNDIVFGTVVSGRLQGTSGAEKMPGVFINTLPLRLQLAGNSTLAFVQYTQQALQNLLPYEQVSLTLAQSCSGLPQGTPLFSAMLNYRHSALAEDGSRQVGKFNAGIELLSSQERTNYPFDLSVDDFGTGFALDVQVDNSVGAQRVLDYMQRALQVLTDTLLSAPEQEVTRLSVLPENEIQQQLFAWNNTAASYEKNKCLHERFEARAAETPAATALVFEDSSLTYAELNDKANQLARYLVEQRHIVPDTLVGICLERSFEMVISMLAVLKAGGGYVPLDPNYPASRLLHMQEDGQLGTVLTQSHLLPQTPFTGQQALKLDDEKLQQTLSSYPASNLAPEQLYLTPANAAYVIYTSGSTGKPKGVVVEHASVCNLIASQSEAYDFSRDETAVWFSTFTFDASIEVLWLTLHNGATLVIPTEEDIRDQASFKNLVENSGVTHLDVTPSYLPGLKGLESNRTIKRVISGGEMSLPQNLEVWQERLVNVYGPTEATITALICQDFSRQESEQCIGRPVANTSCYVLLPDNQLAPAGVAGELCIGGAGLARGYLNQPALTAEKFIANPFYNANIPGSSERLYKTGDLVRWLADGNLEFIDRIDHQVKIRGFRIELGEIEHALTKCDNVDGAIVLAKESDNGDKRLVAYVATNQAKSQEQEFISALRQNIGQHLSDYMIPSVFILLDKLPLTPNGKINRKALPEPELTQQQVSYVAPTTETEKILCQIWQEVLAVPQVGITDNFFELGGHSLLVMQVMSQLQQAGFSMEVRQLFQHPQLADLAREISSASQAKTPSFKAPDNMIPENTSAITPDMLPLIDLSVEEIEKVIAKVPGGAANIQDIYPLAPLQQGILFHHMMDPQNDPYVMPAYLKITGTDSFNRFIQGLNQVVARHDTLRTAVLWRDMPQPVQVVYRSAELPVNRISLPGDDNEDLLSRFKAYDEDQTLAVNIEQGPLLSLTVAHDSDSDEYLIRLLDHHVISDHVTMDIIQQELALIFADQQEQLPEPVQYREFVAFARHQEQQQDNAAREFFSKQLGDISETCAPFNLVNVQGDGDKIDEQEQTLAPDLSARLREQALRLKISPAALFHSAYAMVIAACSGQKDIVFGTVMSGRLQGVEGAASMMGMFINTLPLRISLAENSAQDLVRQTQEALRQLLPHEQVSLPFAQSCSGISGDAPLFTSILNYRHTRKGQEDGGHHALANLKFIDPIERTNYPFSVAVDDYGQDFLINVQVEPQIDAGRVLDYMITALTRLTDLLADNNPGFISQYPVLPAQEQQSLFALNATARDYPDDKCIYDLFEAQAAKTPDSTALIFEGQQLSYRQLEQRANQLARHLLASGAQPETLVALYMERSIEMLVAIWGVLKAGAAYVPLDPQLPASRIGAILSDSQPLAIISQQHLAGSLNGLTDVPVLAIDEESLAADLAALSPDRIERARVQSPLSCAYVIYTSGSTGLPKGVVCTHQGLVNQADAKQRQYPLTTQDKVLQKTPYSFDVSLQELIWPLVSGACLVIAKPEGHKAPKYLESVIKEHQITTLHFVPSMLSLMLAGSNWQECTSVKRVFCCGEAVSKELETSFFATGTRAELHNLYGPTEAAIDVSYWACGQDSSLHTVPIGHAMQNTQLLVLNESMQLVPFGVTGELHIGGAGLARGYLNREELTAKQFVDNPFPELATNRLYKTGDLVRYLPDGSLEYLGRSDHQVKIRGLRIELGEIEHQLKQLPEIASALVIAHTDQKGEQHLVAYFIGKSGSGNDAELILSLKQQLAQVLPDYMVPAIFIKQESWPLTVSGKINRNALPEPEFNASAEFKKAETPEQLALAEIWAELLALDAEEISISANFFELGGHSLLAMKLISRIEAEFNTSLSLQALFKSPTIATIAEQLTPTQEQDESLDFMDQLLNDFEV</sequence>
<feature type="domain" description="Carrier" evidence="5">
    <location>
        <begin position="2076"/>
        <end position="2150"/>
    </location>
</feature>
<dbReference type="Gene3D" id="3.40.50.980">
    <property type="match status" value="6"/>
</dbReference>
<accession>A0AAE9Z4U8</accession>
<keyword evidence="4" id="KW-0597">Phosphoprotein</keyword>
<protein>
    <submittedName>
        <fullName evidence="6">Non-ribosomal peptide synthetase</fullName>
    </submittedName>
</protein>
<dbReference type="SMART" id="SM00823">
    <property type="entry name" value="PKS_PP"/>
    <property type="match status" value="3"/>
</dbReference>
<organism evidence="6 7">
    <name type="scientific">Thalassomonas viridans</name>
    <dbReference type="NCBI Taxonomy" id="137584"/>
    <lineage>
        <taxon>Bacteria</taxon>
        <taxon>Pseudomonadati</taxon>
        <taxon>Pseudomonadota</taxon>
        <taxon>Gammaproteobacteria</taxon>
        <taxon>Alteromonadales</taxon>
        <taxon>Colwelliaceae</taxon>
        <taxon>Thalassomonas</taxon>
    </lineage>
</organism>
<dbReference type="Pfam" id="PF00550">
    <property type="entry name" value="PP-binding"/>
    <property type="match status" value="3"/>
</dbReference>
<dbReference type="KEGG" id="tvd:SG34_004040"/>
<evidence type="ECO:0000313" key="7">
    <source>
        <dbReference type="Proteomes" id="UP000032352"/>
    </source>
</evidence>
<dbReference type="CDD" id="cd05930">
    <property type="entry name" value="A_NRPS"/>
    <property type="match status" value="3"/>
</dbReference>
<dbReference type="NCBIfam" id="NF003417">
    <property type="entry name" value="PRK04813.1"/>
    <property type="match status" value="3"/>
</dbReference>
<dbReference type="Gene3D" id="2.30.38.10">
    <property type="entry name" value="Luciferase, Domain 3"/>
    <property type="match status" value="3"/>
</dbReference>
<dbReference type="InterPro" id="IPR029058">
    <property type="entry name" value="AB_hydrolase_fold"/>
</dbReference>
<dbReference type="InterPro" id="IPR020845">
    <property type="entry name" value="AMP-binding_CS"/>
</dbReference>
<dbReference type="GO" id="GO:0044550">
    <property type="term" value="P:secondary metabolite biosynthetic process"/>
    <property type="evidence" value="ECO:0007669"/>
    <property type="project" value="UniProtKB-ARBA"/>
</dbReference>
<evidence type="ECO:0000259" key="5">
    <source>
        <dbReference type="PROSITE" id="PS50075"/>
    </source>
</evidence>
<dbReference type="InterPro" id="IPR045851">
    <property type="entry name" value="AMP-bd_C_sf"/>
</dbReference>
<dbReference type="FunFam" id="3.40.50.12780:FF:000012">
    <property type="entry name" value="Non-ribosomal peptide synthetase"/>
    <property type="match status" value="3"/>
</dbReference>
<dbReference type="InterPro" id="IPR006162">
    <property type="entry name" value="Ppantetheine_attach_site"/>
</dbReference>
<dbReference type="Pfam" id="PF13193">
    <property type="entry name" value="AMP-binding_C"/>
    <property type="match status" value="3"/>
</dbReference>
<comment type="similarity">
    <text evidence="2">Belongs to the ATP-dependent AMP-binding enzyme family.</text>
</comment>
<dbReference type="GO" id="GO:0031177">
    <property type="term" value="F:phosphopantetheine binding"/>
    <property type="evidence" value="ECO:0007669"/>
    <property type="project" value="InterPro"/>
</dbReference>
<dbReference type="SUPFAM" id="SSF56801">
    <property type="entry name" value="Acetyl-CoA synthetase-like"/>
    <property type="match status" value="3"/>
</dbReference>
<dbReference type="FunFam" id="2.30.38.10:FF:000001">
    <property type="entry name" value="Non-ribosomal peptide synthetase PvdI"/>
    <property type="match status" value="2"/>
</dbReference>
<dbReference type="InterPro" id="IPR001242">
    <property type="entry name" value="Condensation_dom"/>
</dbReference>
<gene>
    <name evidence="6" type="ORF">SG34_004040</name>
</gene>
<feature type="domain" description="Carrier" evidence="5">
    <location>
        <begin position="3171"/>
        <end position="3248"/>
    </location>
</feature>
<dbReference type="EMBL" id="CP059733">
    <property type="protein sequence ID" value="WDE06110.1"/>
    <property type="molecule type" value="Genomic_DNA"/>
</dbReference>
<dbReference type="Gene3D" id="3.30.559.10">
    <property type="entry name" value="Chloramphenicol acetyltransferase-like domain"/>
    <property type="match status" value="3"/>
</dbReference>
<dbReference type="InterPro" id="IPR009081">
    <property type="entry name" value="PP-bd_ACP"/>
</dbReference>
<dbReference type="Gene3D" id="3.30.559.30">
    <property type="entry name" value="Nonribosomal peptide synthetase, condensation domain"/>
    <property type="match status" value="3"/>
</dbReference>
<dbReference type="PANTHER" id="PTHR45527:SF1">
    <property type="entry name" value="FATTY ACID SYNTHASE"/>
    <property type="match status" value="1"/>
</dbReference>
<keyword evidence="3" id="KW-0596">Phosphopantetheine</keyword>
<dbReference type="NCBIfam" id="TIGR01733">
    <property type="entry name" value="AA-adenyl-dom"/>
    <property type="match status" value="3"/>
</dbReference>
<dbReference type="CDD" id="cd19543">
    <property type="entry name" value="DCL_NRPS"/>
    <property type="match status" value="1"/>
</dbReference>
<evidence type="ECO:0000256" key="1">
    <source>
        <dbReference type="ARBA" id="ARBA00001957"/>
    </source>
</evidence>
<dbReference type="GO" id="GO:0043041">
    <property type="term" value="P:amino acid activation for nonribosomal peptide biosynthetic process"/>
    <property type="evidence" value="ECO:0007669"/>
    <property type="project" value="TreeGrafter"/>
</dbReference>
<dbReference type="PANTHER" id="PTHR45527">
    <property type="entry name" value="NONRIBOSOMAL PEPTIDE SYNTHETASE"/>
    <property type="match status" value="1"/>
</dbReference>
<dbReference type="FunFam" id="3.40.50.980:FF:000001">
    <property type="entry name" value="Non-ribosomal peptide synthetase"/>
    <property type="match status" value="3"/>
</dbReference>
<dbReference type="InterPro" id="IPR020806">
    <property type="entry name" value="PKS_PP-bd"/>
</dbReference>
<dbReference type="PROSITE" id="PS00455">
    <property type="entry name" value="AMP_BINDING"/>
    <property type="match status" value="3"/>
</dbReference>
<dbReference type="PROSITE" id="PS00012">
    <property type="entry name" value="PHOSPHOPANTETHEINE"/>
    <property type="match status" value="1"/>
</dbReference>
<proteinExistence type="inferred from homology"/>
<name>A0AAE9Z4U8_9GAMM</name>
<dbReference type="Gene3D" id="3.40.50.1820">
    <property type="entry name" value="alpha/beta hydrolase"/>
    <property type="match status" value="2"/>
</dbReference>
<dbReference type="SUPFAM" id="SSF52777">
    <property type="entry name" value="CoA-dependent acyltransferases"/>
    <property type="match status" value="6"/>
</dbReference>
<dbReference type="Pfam" id="PF00668">
    <property type="entry name" value="Condensation"/>
    <property type="match status" value="3"/>
</dbReference>
<reference evidence="6 7" key="2">
    <citation type="journal article" date="2022" name="Mar. Drugs">
        <title>Bioassay-Guided Fractionation Leads to the Detection of Cholic Acid Generated by the Rare Thalassomonas sp.</title>
        <authorList>
            <person name="Pheiffer F."/>
            <person name="Schneider Y.K."/>
            <person name="Hansen E.H."/>
            <person name="Andersen J.H."/>
            <person name="Isaksson J."/>
            <person name="Busche T."/>
            <person name="R C."/>
            <person name="Kalinowski J."/>
            <person name="Zyl L.V."/>
            <person name="Trindade M."/>
        </authorList>
    </citation>
    <scope>NUCLEOTIDE SEQUENCE [LARGE SCALE GENOMIC DNA]</scope>
    <source>
        <strain evidence="6 7">XOM25</strain>
    </source>
</reference>
<dbReference type="CDD" id="cd19544">
    <property type="entry name" value="E-C_NRPS"/>
    <property type="match status" value="2"/>
</dbReference>
<dbReference type="InterPro" id="IPR023213">
    <property type="entry name" value="CAT-like_dom_sf"/>
</dbReference>
<evidence type="ECO:0000313" key="6">
    <source>
        <dbReference type="EMBL" id="WDE06110.1"/>
    </source>
</evidence>
<evidence type="ECO:0000256" key="2">
    <source>
        <dbReference type="ARBA" id="ARBA00006432"/>
    </source>
</evidence>